<protein>
    <submittedName>
        <fullName evidence="1">Phosphatase PAP2 family protein</fullName>
    </submittedName>
</protein>
<evidence type="ECO:0000313" key="2">
    <source>
        <dbReference type="Proteomes" id="UP000826212"/>
    </source>
</evidence>
<keyword evidence="2" id="KW-1185">Reference proteome</keyword>
<reference evidence="1" key="1">
    <citation type="submission" date="2021-08" db="EMBL/GenBank/DDBJ databases">
        <title>Novel anaerobic bacterium isolated from sea squirt in East Sea, Republic of Korea.</title>
        <authorList>
            <person name="Nguyen T.H."/>
            <person name="Li Z."/>
            <person name="Lee Y.-J."/>
            <person name="Ko J."/>
            <person name="Kim S.-G."/>
        </authorList>
    </citation>
    <scope>NUCLEOTIDE SEQUENCE</scope>
    <source>
        <strain evidence="1">KCTC 25031</strain>
    </source>
</reference>
<organism evidence="1 2">
    <name type="scientific">Halosquirtibacter laminarini</name>
    <dbReference type="NCBI Taxonomy" id="3374600"/>
    <lineage>
        <taxon>Bacteria</taxon>
        <taxon>Pseudomonadati</taxon>
        <taxon>Bacteroidota</taxon>
        <taxon>Bacteroidia</taxon>
        <taxon>Marinilabiliales</taxon>
        <taxon>Prolixibacteraceae</taxon>
        <taxon>Halosquirtibacter</taxon>
    </lineage>
</organism>
<dbReference type="Proteomes" id="UP000826212">
    <property type="component" value="Chromosome"/>
</dbReference>
<proteinExistence type="predicted"/>
<name>A0AC61NN56_9BACT</name>
<evidence type="ECO:0000313" key="1">
    <source>
        <dbReference type="EMBL" id="QZE12837.1"/>
    </source>
</evidence>
<sequence>MKRITHIALLYILTTFSSYAQHRIEITPLDTCYATHTKITGTKLWLPIAGVVAAGFALDQTLSIKETDIAMGNHGLSYMGEAKVLAPVAVAMTLTGWALKNQKLTLTSNQSLEAMVGAAAITSLLKVACGRARPYTEEGPNSYYPFSHKGDNYRSMPSGHATMAFAFFTPLAENYSRWFYLAPIAVAAQRVWTKQHWPSDVIVASAIGWGVGYLLAHKKSHRIGFSPNGICIYI</sequence>
<accession>A0AC61NN56</accession>
<dbReference type="EMBL" id="CP081303">
    <property type="protein sequence ID" value="QZE12837.1"/>
    <property type="molecule type" value="Genomic_DNA"/>
</dbReference>
<gene>
    <name evidence="1" type="ORF">K4L44_09580</name>
</gene>